<sequence length="267" mass="31465">MLLYFINIFTISFIVFFIKIPYVYIVRQLFAENVKNANHEDILKKIATSFLIFLKVDHVLQNLSFKKILNLNYFLSNFFEFFNLKNIYNIANVTFFIKRILMLFMTLILIFYRKEASVNYCEIFLHSVGQSSTFLFFFEEYIWTIFFLTSFLLEVLELYVTATIFGQENNNIAIGEQCVDDIPRDNGCSCCDVALIVVAIGYSNTRFVLCTLCCYPYYVFIASYCYQVLYLRLSTEVSKRLAMYHSEDVGIFWQNADQNLGRKEKPL</sequence>
<proteinExistence type="predicted"/>
<accession>X6LVN6</accession>
<dbReference type="EMBL" id="ASPP01028389">
    <property type="protein sequence ID" value="ETO05217.1"/>
    <property type="molecule type" value="Genomic_DNA"/>
</dbReference>
<organism evidence="2 3">
    <name type="scientific">Reticulomyxa filosa</name>
    <dbReference type="NCBI Taxonomy" id="46433"/>
    <lineage>
        <taxon>Eukaryota</taxon>
        <taxon>Sar</taxon>
        <taxon>Rhizaria</taxon>
        <taxon>Retaria</taxon>
        <taxon>Foraminifera</taxon>
        <taxon>Monothalamids</taxon>
        <taxon>Reticulomyxidae</taxon>
        <taxon>Reticulomyxa</taxon>
    </lineage>
</organism>
<gene>
    <name evidence="2" type="ORF">RFI_32180</name>
</gene>
<evidence type="ECO:0000313" key="2">
    <source>
        <dbReference type="EMBL" id="ETO05217.1"/>
    </source>
</evidence>
<dbReference type="Proteomes" id="UP000023152">
    <property type="component" value="Unassembled WGS sequence"/>
</dbReference>
<keyword evidence="3" id="KW-1185">Reference proteome</keyword>
<comment type="caution">
    <text evidence="2">The sequence shown here is derived from an EMBL/GenBank/DDBJ whole genome shotgun (WGS) entry which is preliminary data.</text>
</comment>
<name>X6LVN6_RETFI</name>
<reference evidence="2 3" key="1">
    <citation type="journal article" date="2013" name="Curr. Biol.">
        <title>The Genome of the Foraminiferan Reticulomyxa filosa.</title>
        <authorList>
            <person name="Glockner G."/>
            <person name="Hulsmann N."/>
            <person name="Schleicher M."/>
            <person name="Noegel A.A."/>
            <person name="Eichinger L."/>
            <person name="Gallinger C."/>
            <person name="Pawlowski J."/>
            <person name="Sierra R."/>
            <person name="Euteneuer U."/>
            <person name="Pillet L."/>
            <person name="Moustafa A."/>
            <person name="Platzer M."/>
            <person name="Groth M."/>
            <person name="Szafranski K."/>
            <person name="Schliwa M."/>
        </authorList>
    </citation>
    <scope>NUCLEOTIDE SEQUENCE [LARGE SCALE GENOMIC DNA]</scope>
</reference>
<feature type="transmembrane region" description="Helical" evidence="1">
    <location>
        <begin position="6"/>
        <end position="25"/>
    </location>
</feature>
<evidence type="ECO:0000256" key="1">
    <source>
        <dbReference type="SAM" id="Phobius"/>
    </source>
</evidence>
<dbReference type="AlphaFoldDB" id="X6LVN6"/>
<feature type="transmembrane region" description="Helical" evidence="1">
    <location>
        <begin position="133"/>
        <end position="153"/>
    </location>
</feature>
<keyword evidence="1" id="KW-0812">Transmembrane</keyword>
<keyword evidence="1" id="KW-0472">Membrane</keyword>
<protein>
    <submittedName>
        <fullName evidence="2">Uncharacterized protein</fullName>
    </submittedName>
</protein>
<feature type="transmembrane region" description="Helical" evidence="1">
    <location>
        <begin position="215"/>
        <end position="233"/>
    </location>
</feature>
<feature type="transmembrane region" description="Helical" evidence="1">
    <location>
        <begin position="87"/>
        <end position="112"/>
    </location>
</feature>
<keyword evidence="1" id="KW-1133">Transmembrane helix</keyword>
<evidence type="ECO:0000313" key="3">
    <source>
        <dbReference type="Proteomes" id="UP000023152"/>
    </source>
</evidence>